<dbReference type="PROSITE" id="PS50969">
    <property type="entry name" value="FCP1"/>
    <property type="match status" value="1"/>
</dbReference>
<evidence type="ECO:0000256" key="3">
    <source>
        <dbReference type="ARBA" id="ARBA00022801"/>
    </source>
</evidence>
<gene>
    <name evidence="10" type="ORF">OEZ85_014184</name>
</gene>
<keyword evidence="3" id="KW-0378">Hydrolase</keyword>
<dbReference type="PANTHER" id="PTHR23081">
    <property type="entry name" value="RNA POLYMERASE II CTD PHOSPHATASE"/>
    <property type="match status" value="1"/>
</dbReference>
<evidence type="ECO:0000313" key="11">
    <source>
        <dbReference type="Proteomes" id="UP001244341"/>
    </source>
</evidence>
<dbReference type="PANTHER" id="PTHR23081:SF36">
    <property type="entry name" value="RNA POLYMERASE II SUBUNIT A C-TERMINAL DOMAIN PHOSPHATASE"/>
    <property type="match status" value="1"/>
</dbReference>
<feature type="compositionally biased region" description="Low complexity" evidence="7">
    <location>
        <begin position="350"/>
        <end position="396"/>
    </location>
</feature>
<dbReference type="EMBL" id="CP126215">
    <property type="protein sequence ID" value="WIA17319.1"/>
    <property type="molecule type" value="Genomic_DNA"/>
</dbReference>
<dbReference type="InterPro" id="IPR023214">
    <property type="entry name" value="HAD_sf"/>
</dbReference>
<comment type="subcellular location">
    <subcellularLocation>
        <location evidence="1">Nucleus</location>
    </subcellularLocation>
</comment>
<accession>A0ABY8U782</accession>
<evidence type="ECO:0000256" key="6">
    <source>
        <dbReference type="ARBA" id="ARBA00048336"/>
    </source>
</evidence>
<feature type="region of interest" description="Disordered" evidence="7">
    <location>
        <begin position="1"/>
        <end position="147"/>
    </location>
</feature>
<dbReference type="InterPro" id="IPR036420">
    <property type="entry name" value="BRCT_dom_sf"/>
</dbReference>
<feature type="region of interest" description="Disordered" evidence="7">
    <location>
        <begin position="503"/>
        <end position="540"/>
    </location>
</feature>
<evidence type="ECO:0000256" key="7">
    <source>
        <dbReference type="SAM" id="MobiDB-lite"/>
    </source>
</evidence>
<comment type="catalytic activity">
    <reaction evidence="5">
        <text>O-phospho-L-seryl-[protein] + H2O = L-seryl-[protein] + phosphate</text>
        <dbReference type="Rhea" id="RHEA:20629"/>
        <dbReference type="Rhea" id="RHEA-COMP:9863"/>
        <dbReference type="Rhea" id="RHEA-COMP:11604"/>
        <dbReference type="ChEBI" id="CHEBI:15377"/>
        <dbReference type="ChEBI" id="CHEBI:29999"/>
        <dbReference type="ChEBI" id="CHEBI:43474"/>
        <dbReference type="ChEBI" id="CHEBI:83421"/>
        <dbReference type="EC" id="3.1.3.16"/>
    </reaction>
</comment>
<dbReference type="InterPro" id="IPR039189">
    <property type="entry name" value="Fcp1"/>
</dbReference>
<feature type="domain" description="BRCT" evidence="8">
    <location>
        <begin position="804"/>
        <end position="879"/>
    </location>
</feature>
<evidence type="ECO:0000256" key="4">
    <source>
        <dbReference type="ARBA" id="ARBA00023242"/>
    </source>
</evidence>
<dbReference type="CDD" id="cd07521">
    <property type="entry name" value="HAD_FCP1-like"/>
    <property type="match status" value="1"/>
</dbReference>
<proteinExistence type="predicted"/>
<dbReference type="Proteomes" id="UP001244341">
    <property type="component" value="Chromosome 8b"/>
</dbReference>
<evidence type="ECO:0000256" key="1">
    <source>
        <dbReference type="ARBA" id="ARBA00004123"/>
    </source>
</evidence>
<dbReference type="Gene3D" id="3.40.50.10190">
    <property type="entry name" value="BRCT domain"/>
    <property type="match status" value="1"/>
</dbReference>
<feature type="domain" description="FCP1 homology" evidence="9">
    <location>
        <begin position="568"/>
        <end position="752"/>
    </location>
</feature>
<feature type="compositionally biased region" description="Acidic residues" evidence="7">
    <location>
        <begin position="1"/>
        <end position="30"/>
    </location>
</feature>
<feature type="compositionally biased region" description="Basic and acidic residues" evidence="7">
    <location>
        <begin position="92"/>
        <end position="147"/>
    </location>
</feature>
<evidence type="ECO:0000256" key="5">
    <source>
        <dbReference type="ARBA" id="ARBA00047761"/>
    </source>
</evidence>
<comment type="catalytic activity">
    <reaction evidence="6">
        <text>O-phospho-L-threonyl-[protein] + H2O = L-threonyl-[protein] + phosphate</text>
        <dbReference type="Rhea" id="RHEA:47004"/>
        <dbReference type="Rhea" id="RHEA-COMP:11060"/>
        <dbReference type="Rhea" id="RHEA-COMP:11605"/>
        <dbReference type="ChEBI" id="CHEBI:15377"/>
        <dbReference type="ChEBI" id="CHEBI:30013"/>
        <dbReference type="ChEBI" id="CHEBI:43474"/>
        <dbReference type="ChEBI" id="CHEBI:61977"/>
        <dbReference type="EC" id="3.1.3.16"/>
    </reaction>
</comment>
<dbReference type="InterPro" id="IPR001357">
    <property type="entry name" value="BRCT_dom"/>
</dbReference>
<dbReference type="InterPro" id="IPR004274">
    <property type="entry name" value="FCP1_dom"/>
</dbReference>
<dbReference type="InterPro" id="IPR036412">
    <property type="entry name" value="HAD-like_sf"/>
</dbReference>
<feature type="compositionally biased region" description="Low complexity" evidence="7">
    <location>
        <begin position="66"/>
        <end position="75"/>
    </location>
</feature>
<keyword evidence="11" id="KW-1185">Reference proteome</keyword>
<dbReference type="SMART" id="SM00292">
    <property type="entry name" value="BRCT"/>
    <property type="match status" value="1"/>
</dbReference>
<evidence type="ECO:0000259" key="9">
    <source>
        <dbReference type="PROSITE" id="PS50969"/>
    </source>
</evidence>
<name>A0ABY8U782_TETOB</name>
<evidence type="ECO:0000313" key="10">
    <source>
        <dbReference type="EMBL" id="WIA17319.1"/>
    </source>
</evidence>
<evidence type="ECO:0000256" key="2">
    <source>
        <dbReference type="ARBA" id="ARBA00013081"/>
    </source>
</evidence>
<sequence length="898" mass="96003">MGSEEENREEGELSEEGELPDDEAAEEQPAQEEAQAAKSDAQQQADTSQQQAATHSGRTTSGPPAQQDQQQQQQQPVALSRPRAEPQQQQQRGREPHAREGSRERGRAAADQHHGSGRGGSDRDAGRQKDRERDAEKQKAEREKQELHKELDRLTYDVSFQEVRGNFVGACQDLRTAIKKLDKLLRRVKKKREDDVELYPTALNYSSRIFNALKHVVVICSTGLGQLADMEPANALMRTAVNYRHDVFSLAHKRELEQQLRDSKEFRHLFTDRDRGRSSSKANGPAAAAAGGGGTSAAGGSSRRDGDQAEQRQPLQRGQPQQQQQQQGQPPHSARSDGMQTSASKDEAVSEASHAAAGATSSRAVPAPSSGAAGAAAATTAEHAPGSPAGAASAVRSGGGPTPVAGPSPAADGLTSAAPSSAGPGYDAAGSAAGAGAGAGSGGGFGGGWGSSRRGGAAGGSQGLIKIVVNSTSVAPPAAAAAAAAGADASSSLKRPMPQIQDLDAEDEEEQQAAKRARQQEPPAAAAAGGGSAAGAGSANGLPLSELPEVAAAMRNPGQLQLVLQGLLSSRRLCLVLDLDHTLVNSAKFSEVDADWEYRLEQLAAEQLSRPKDSRDLHRLARVAMWTKLRPGVREFLRRAAERFELWIYTAGSKAYADAMVELLDPAGQYFGGRVIAQGVPTGPDESPADAVVFKRLMQGLEGREPVVLIVDDSSAVWPHDRRNLFVVERYIYFPSSRRRFGMQGKSLLEIERDECPSRGMLMTALRVFEHLHDLVFDRMRAAPPAATPDAAAGWDVRNVMAAEKRQVLSGVHLVFSRVIPLESNPRQHPLWQLAEQFGATCGEQLNETTTHVVATHGGTEKVMWAKQNNKHVVSPAWLECSCILWQRANEDKFPTPL</sequence>
<evidence type="ECO:0000259" key="8">
    <source>
        <dbReference type="PROSITE" id="PS50172"/>
    </source>
</evidence>
<keyword evidence="4" id="KW-0539">Nucleus</keyword>
<feature type="region of interest" description="Disordered" evidence="7">
    <location>
        <begin position="270"/>
        <end position="438"/>
    </location>
</feature>
<protein>
    <recommendedName>
        <fullName evidence="2">protein-serine/threonine phosphatase</fullName>
        <ecNumber evidence="2">3.1.3.16</ecNumber>
    </recommendedName>
</protein>
<dbReference type="SUPFAM" id="SSF56784">
    <property type="entry name" value="HAD-like"/>
    <property type="match status" value="1"/>
</dbReference>
<dbReference type="EC" id="3.1.3.16" evidence="2"/>
<dbReference type="SMART" id="SM00577">
    <property type="entry name" value="CPDc"/>
    <property type="match status" value="1"/>
</dbReference>
<dbReference type="Gene3D" id="3.40.50.1000">
    <property type="entry name" value="HAD superfamily/HAD-like"/>
    <property type="match status" value="1"/>
</dbReference>
<dbReference type="Pfam" id="PF03031">
    <property type="entry name" value="NIF"/>
    <property type="match status" value="1"/>
</dbReference>
<dbReference type="Pfam" id="PF00533">
    <property type="entry name" value="BRCT"/>
    <property type="match status" value="1"/>
</dbReference>
<dbReference type="SUPFAM" id="SSF52113">
    <property type="entry name" value="BRCT domain"/>
    <property type="match status" value="1"/>
</dbReference>
<feature type="compositionally biased region" description="Low complexity" evidence="7">
    <location>
        <begin position="311"/>
        <end position="331"/>
    </location>
</feature>
<organism evidence="10 11">
    <name type="scientific">Tetradesmus obliquus</name>
    <name type="common">Green alga</name>
    <name type="synonym">Acutodesmus obliquus</name>
    <dbReference type="NCBI Taxonomy" id="3088"/>
    <lineage>
        <taxon>Eukaryota</taxon>
        <taxon>Viridiplantae</taxon>
        <taxon>Chlorophyta</taxon>
        <taxon>core chlorophytes</taxon>
        <taxon>Chlorophyceae</taxon>
        <taxon>CS clade</taxon>
        <taxon>Sphaeropleales</taxon>
        <taxon>Scenedesmaceae</taxon>
        <taxon>Tetradesmus</taxon>
    </lineage>
</organism>
<dbReference type="CDD" id="cd17729">
    <property type="entry name" value="BRCT_CTDP1"/>
    <property type="match status" value="1"/>
</dbReference>
<feature type="compositionally biased region" description="Low complexity" evidence="7">
    <location>
        <begin position="279"/>
        <end position="289"/>
    </location>
</feature>
<feature type="compositionally biased region" description="Low complexity" evidence="7">
    <location>
        <begin position="31"/>
        <end position="54"/>
    </location>
</feature>
<dbReference type="PROSITE" id="PS50172">
    <property type="entry name" value="BRCT"/>
    <property type="match status" value="1"/>
</dbReference>
<feature type="compositionally biased region" description="Low complexity" evidence="7">
    <location>
        <begin position="416"/>
        <end position="432"/>
    </location>
</feature>
<reference evidence="10 11" key="1">
    <citation type="submission" date="2023-05" db="EMBL/GenBank/DDBJ databases">
        <title>A 100% complete, gapless, phased diploid assembly of the Scenedesmus obliquus UTEX 3031 genome.</title>
        <authorList>
            <person name="Biondi T.C."/>
            <person name="Hanschen E.R."/>
            <person name="Kwon T."/>
            <person name="Eng W."/>
            <person name="Kruse C.P.S."/>
            <person name="Koehler S.I."/>
            <person name="Kunde Y."/>
            <person name="Gleasner C.D."/>
            <person name="You Mak K.T."/>
            <person name="Polle J."/>
            <person name="Hovde B.T."/>
            <person name="Starkenburg S.R."/>
        </authorList>
    </citation>
    <scope>NUCLEOTIDE SEQUENCE [LARGE SCALE GENOMIC DNA]</scope>
    <source>
        <strain evidence="10 11">DOE0152z</strain>
    </source>
</reference>